<evidence type="ECO:0000256" key="1">
    <source>
        <dbReference type="SAM" id="MobiDB-lite"/>
    </source>
</evidence>
<reference evidence="2 3" key="1">
    <citation type="submission" date="2019-08" db="EMBL/GenBank/DDBJ databases">
        <title>Deep-cultivation of Planctomycetes and their phenomic and genomic characterization uncovers novel biology.</title>
        <authorList>
            <person name="Wiegand S."/>
            <person name="Jogler M."/>
            <person name="Boedeker C."/>
            <person name="Pinto D."/>
            <person name="Vollmers J."/>
            <person name="Rivas-Marin E."/>
            <person name="Kohn T."/>
            <person name="Peeters S.H."/>
            <person name="Heuer A."/>
            <person name="Rast P."/>
            <person name="Oberbeckmann S."/>
            <person name="Bunk B."/>
            <person name="Jeske O."/>
            <person name="Meyerdierks A."/>
            <person name="Storesund J.E."/>
            <person name="Kallscheuer N."/>
            <person name="Luecker S."/>
            <person name="Lage O.M."/>
            <person name="Pohl T."/>
            <person name="Merkel B.J."/>
            <person name="Hornburger P."/>
            <person name="Mueller R.-W."/>
            <person name="Bruemmer F."/>
            <person name="Labrenz M."/>
            <person name="Spormann A.M."/>
            <person name="Op den Camp H."/>
            <person name="Overmann J."/>
            <person name="Amann R."/>
            <person name="Jetten M.S.M."/>
            <person name="Mascher T."/>
            <person name="Medema M.H."/>
            <person name="Devos D.P."/>
            <person name="Kaster A.-K."/>
            <person name="Ovreas L."/>
            <person name="Rohde M."/>
            <person name="Galperin M.Y."/>
            <person name="Jogler C."/>
        </authorList>
    </citation>
    <scope>NUCLEOTIDE SEQUENCE [LARGE SCALE GENOMIC DNA]</scope>
    <source>
        <strain evidence="2 3">OJF2</strain>
    </source>
</reference>
<dbReference type="AlphaFoldDB" id="A0A5B9WEG5"/>
<evidence type="ECO:0008006" key="4">
    <source>
        <dbReference type="Google" id="ProtNLM"/>
    </source>
</evidence>
<accession>A0A5B9WEG5</accession>
<feature type="region of interest" description="Disordered" evidence="1">
    <location>
        <begin position="17"/>
        <end position="36"/>
    </location>
</feature>
<proteinExistence type="predicted"/>
<sequence length="85" mass="9744">MKRVDPVRTIEGSGCMLVRHGGRHDRDQNPATGVSRPIARHREIREHLARHIIAMLANPSDETEYERRGADWPPSRPPSARWSEL</sequence>
<dbReference type="Proteomes" id="UP000324233">
    <property type="component" value="Chromosome"/>
</dbReference>
<evidence type="ECO:0000313" key="3">
    <source>
        <dbReference type="Proteomes" id="UP000324233"/>
    </source>
</evidence>
<protein>
    <recommendedName>
        <fullName evidence="4">YcfA-like protein</fullName>
    </recommendedName>
</protein>
<organism evidence="2 3">
    <name type="scientific">Aquisphaera giovannonii</name>
    <dbReference type="NCBI Taxonomy" id="406548"/>
    <lineage>
        <taxon>Bacteria</taxon>
        <taxon>Pseudomonadati</taxon>
        <taxon>Planctomycetota</taxon>
        <taxon>Planctomycetia</taxon>
        <taxon>Isosphaerales</taxon>
        <taxon>Isosphaeraceae</taxon>
        <taxon>Aquisphaera</taxon>
    </lineage>
</organism>
<evidence type="ECO:0000313" key="2">
    <source>
        <dbReference type="EMBL" id="QEH38863.1"/>
    </source>
</evidence>
<name>A0A5B9WEG5_9BACT</name>
<gene>
    <name evidence="2" type="ORF">OJF2_74730</name>
</gene>
<feature type="region of interest" description="Disordered" evidence="1">
    <location>
        <begin position="59"/>
        <end position="85"/>
    </location>
</feature>
<dbReference type="KEGG" id="agv:OJF2_74730"/>
<keyword evidence="3" id="KW-1185">Reference proteome</keyword>
<dbReference type="EMBL" id="CP042997">
    <property type="protein sequence ID" value="QEH38863.1"/>
    <property type="molecule type" value="Genomic_DNA"/>
</dbReference>
<dbReference type="SUPFAM" id="SSF54786">
    <property type="entry name" value="YcfA/nrd intein domain"/>
    <property type="match status" value="1"/>
</dbReference>